<gene>
    <name evidence="1" type="ORF">GWR21_03500</name>
</gene>
<dbReference type="AlphaFoldDB" id="A0A6B9Z8W1"/>
<keyword evidence="2" id="KW-1185">Reference proteome</keyword>
<dbReference type="PROSITE" id="PS51257">
    <property type="entry name" value="PROKAR_LIPOPROTEIN"/>
    <property type="match status" value="1"/>
</dbReference>
<dbReference type="RefSeq" id="WP_162330401.1">
    <property type="nucleotide sequence ID" value="NZ_CP048113.1"/>
</dbReference>
<dbReference type="EMBL" id="CP048113">
    <property type="protein sequence ID" value="QHS58698.1"/>
    <property type="molecule type" value="Genomic_DNA"/>
</dbReference>
<evidence type="ECO:0000313" key="2">
    <source>
        <dbReference type="Proteomes" id="UP000476411"/>
    </source>
</evidence>
<name>A0A6B9Z8W1_9BACT</name>
<dbReference type="Proteomes" id="UP000476411">
    <property type="component" value="Chromosome"/>
</dbReference>
<accession>A0A6B9Z8W1</accession>
<sequence length="141" mass="16136">MRKLLVPALLLFAACKKDDTTVSQRPYDGKWYIHHVINKKYTIENGDTTFSRYNVITGTGREYVEFPVSSSTPTEVFIQWSSGSSQMTYEPVTPSFFKLDDYMCEITQLTDSSLHFNGIYFDGESTPGKVEVLQNFYTLGR</sequence>
<evidence type="ECO:0008006" key="3">
    <source>
        <dbReference type="Google" id="ProtNLM"/>
    </source>
</evidence>
<reference evidence="1 2" key="1">
    <citation type="submission" date="2020-01" db="EMBL/GenBank/DDBJ databases">
        <title>Complete genome sequence of Chitinophaga sp. H33E-04 isolated from quinoa roots.</title>
        <authorList>
            <person name="Weon H.-Y."/>
            <person name="Lee S.A."/>
        </authorList>
    </citation>
    <scope>NUCLEOTIDE SEQUENCE [LARGE SCALE GENOMIC DNA]</scope>
    <source>
        <strain evidence="1 2">H33E-04</strain>
    </source>
</reference>
<protein>
    <recommendedName>
        <fullName evidence="3">Lipocalin-like domain-containing protein</fullName>
    </recommendedName>
</protein>
<dbReference type="KEGG" id="chih:GWR21_03500"/>
<proteinExistence type="predicted"/>
<organism evidence="1 2">
    <name type="scientific">Chitinophaga agri</name>
    <dbReference type="NCBI Taxonomy" id="2703787"/>
    <lineage>
        <taxon>Bacteria</taxon>
        <taxon>Pseudomonadati</taxon>
        <taxon>Bacteroidota</taxon>
        <taxon>Chitinophagia</taxon>
        <taxon>Chitinophagales</taxon>
        <taxon>Chitinophagaceae</taxon>
        <taxon>Chitinophaga</taxon>
    </lineage>
</organism>
<evidence type="ECO:0000313" key="1">
    <source>
        <dbReference type="EMBL" id="QHS58698.1"/>
    </source>
</evidence>